<dbReference type="Gene3D" id="3.80.10.10">
    <property type="entry name" value="Ribonuclease Inhibitor"/>
    <property type="match status" value="1"/>
</dbReference>
<evidence type="ECO:0000259" key="2">
    <source>
        <dbReference type="PROSITE" id="PS50181"/>
    </source>
</evidence>
<dbReference type="InterPro" id="IPR036047">
    <property type="entry name" value="F-box-like_dom_sf"/>
</dbReference>
<dbReference type="SUPFAM" id="SSF81383">
    <property type="entry name" value="F-box domain"/>
    <property type="match status" value="1"/>
</dbReference>
<dbReference type="GO" id="GO:0019005">
    <property type="term" value="C:SCF ubiquitin ligase complex"/>
    <property type="evidence" value="ECO:0007669"/>
    <property type="project" value="TreeGrafter"/>
</dbReference>
<protein>
    <recommendedName>
        <fullName evidence="2">F-box domain-containing protein</fullName>
    </recommendedName>
</protein>
<dbReference type="GeneID" id="27688130"/>
<dbReference type="STRING" id="645134.A0A0L0HHS7"/>
<name>A0A0L0HHS7_SPIPD</name>
<dbReference type="PANTHER" id="PTHR13318">
    <property type="entry name" value="PARTNER OF PAIRED, ISOFORM B-RELATED"/>
    <property type="match status" value="1"/>
</dbReference>
<evidence type="ECO:0000256" key="1">
    <source>
        <dbReference type="SAM" id="MobiDB-lite"/>
    </source>
</evidence>
<dbReference type="RefSeq" id="XP_016608413.1">
    <property type="nucleotide sequence ID" value="XM_016752929.1"/>
</dbReference>
<dbReference type="InterPro" id="IPR032675">
    <property type="entry name" value="LRR_dom_sf"/>
</dbReference>
<dbReference type="InParanoid" id="A0A0L0HHS7"/>
<dbReference type="PROSITE" id="PS50181">
    <property type="entry name" value="FBOX"/>
    <property type="match status" value="1"/>
</dbReference>
<sequence length="829" mass="89935">MPDKQITAFIADILRFGLERLSLVPADKRSFEVQDAIAAQELAVDVLSSIGAVDSTPPSTSVIEEIETVPAVEDGITADQNVPTERPSIEESDISENQHWNRAVVLARSIGMGGSPRKENKPDKQNLNAIASHLPHELLLHIFEWVDELPTLYSCSLVSRYWNPVAQEVLWREVLLDNAPRLRRFVRGVAFSATPRVARRSARTRAGLVPKNFGEVPKAFEELGELIKPGLMNIANGASRRFGVGSKPTTLTPSEGETHPAMLKVIAERPPLVINKPPVGRLCGLGSMVKKLVVSSSEQKVILLQHVSNLLNNLQSLQFQHLNIEGSGPSLDARILNSLETLIDRVCSLTIEDVDSPCWPDLCRILREHGGRLRNLNIEAVSEIDAFESSSDLSDVFPSMPGLEFVRLDGIPVGPNASIERLVSSCGCLQAVTLDYCLDVTMDILMVLWNGCPQLNFLGLAGVVGPLSSPLQLEQRPSLKTLRLVDCDVSDEMFEEMALKATGLEMLRLVFEDDGCEGIVTVSNELTDRTLDALSTHSTTLRIVALTRCPNMTAKALSRVIRNNPVSTLDLHKHPDCSIGGVDDKFLRELGTSVKKVRVLNLYGQLDLTEQCIVEVARNGAWTGLRSLSLNNLTVGPSVLDTLRVGCPALEVLSLVDCPKIAAEAIRGFVEGVSVAHMRVIEEVSGRSDKSDVDTESSVGASSGEGSGSSSEPAKEILPTPSSTSADVASVPGPGATASSSSSLPPSPSPLSSAHLHRRFPIRTLPSFDSPPAPPSPLRKLRRVYTLALDTEETSVVKRRDAWFVDEGLDILSLWENAVRGLAGRGWVF</sequence>
<dbReference type="VEuPathDB" id="FungiDB:SPPG_04698"/>
<organism evidence="3 4">
    <name type="scientific">Spizellomyces punctatus (strain DAOM BR117)</name>
    <dbReference type="NCBI Taxonomy" id="645134"/>
    <lineage>
        <taxon>Eukaryota</taxon>
        <taxon>Fungi</taxon>
        <taxon>Fungi incertae sedis</taxon>
        <taxon>Chytridiomycota</taxon>
        <taxon>Chytridiomycota incertae sedis</taxon>
        <taxon>Chytridiomycetes</taxon>
        <taxon>Spizellomycetales</taxon>
        <taxon>Spizellomycetaceae</taxon>
        <taxon>Spizellomyces</taxon>
    </lineage>
</organism>
<evidence type="ECO:0000313" key="4">
    <source>
        <dbReference type="Proteomes" id="UP000053201"/>
    </source>
</evidence>
<dbReference type="Gene3D" id="1.20.1280.50">
    <property type="match status" value="1"/>
</dbReference>
<dbReference type="Proteomes" id="UP000053201">
    <property type="component" value="Unassembled WGS sequence"/>
</dbReference>
<dbReference type="GO" id="GO:0031146">
    <property type="term" value="P:SCF-dependent proteasomal ubiquitin-dependent protein catabolic process"/>
    <property type="evidence" value="ECO:0007669"/>
    <property type="project" value="TreeGrafter"/>
</dbReference>
<dbReference type="InterPro" id="IPR001810">
    <property type="entry name" value="F-box_dom"/>
</dbReference>
<dbReference type="SUPFAM" id="SSF52047">
    <property type="entry name" value="RNI-like"/>
    <property type="match status" value="1"/>
</dbReference>
<feature type="compositionally biased region" description="Basic and acidic residues" evidence="1">
    <location>
        <begin position="684"/>
        <end position="693"/>
    </location>
</feature>
<proteinExistence type="predicted"/>
<reference evidence="3 4" key="1">
    <citation type="submission" date="2009-08" db="EMBL/GenBank/DDBJ databases">
        <title>The Genome Sequence of Spizellomyces punctatus strain DAOM BR117.</title>
        <authorList>
            <consortium name="The Broad Institute Genome Sequencing Platform"/>
            <person name="Russ C."/>
            <person name="Cuomo C."/>
            <person name="Shea T."/>
            <person name="Young S.K."/>
            <person name="Zeng Q."/>
            <person name="Koehrsen M."/>
            <person name="Haas B."/>
            <person name="Borodovsky M."/>
            <person name="Guigo R."/>
            <person name="Alvarado L."/>
            <person name="Berlin A."/>
            <person name="Bochicchio J."/>
            <person name="Borenstein D."/>
            <person name="Chapman S."/>
            <person name="Chen Z."/>
            <person name="Engels R."/>
            <person name="Freedman E."/>
            <person name="Gellesch M."/>
            <person name="Goldberg J."/>
            <person name="Griggs A."/>
            <person name="Gujja S."/>
            <person name="Heiman D."/>
            <person name="Hepburn T."/>
            <person name="Howarth C."/>
            <person name="Jen D."/>
            <person name="Larson L."/>
            <person name="Lewis B."/>
            <person name="Mehta T."/>
            <person name="Park D."/>
            <person name="Pearson M."/>
            <person name="Roberts A."/>
            <person name="Saif S."/>
            <person name="Shenoy N."/>
            <person name="Sisk P."/>
            <person name="Stolte C."/>
            <person name="Sykes S."/>
            <person name="Thomson T."/>
            <person name="Walk T."/>
            <person name="White J."/>
            <person name="Yandava C."/>
            <person name="Burger G."/>
            <person name="Gray M.W."/>
            <person name="Holland P.W.H."/>
            <person name="King N."/>
            <person name="Lang F.B.F."/>
            <person name="Roger A.J."/>
            <person name="Ruiz-Trillo I."/>
            <person name="Lander E."/>
            <person name="Nusbaum C."/>
        </authorList>
    </citation>
    <scope>NUCLEOTIDE SEQUENCE [LARGE SCALE GENOMIC DNA]</scope>
    <source>
        <strain evidence="3 4">DAOM BR117</strain>
    </source>
</reference>
<feature type="domain" description="F-box" evidence="2">
    <location>
        <begin position="128"/>
        <end position="174"/>
    </location>
</feature>
<dbReference type="Pfam" id="PF12937">
    <property type="entry name" value="F-box-like"/>
    <property type="match status" value="1"/>
</dbReference>
<keyword evidence="4" id="KW-1185">Reference proteome</keyword>
<dbReference type="eggNOG" id="KOG4341">
    <property type="taxonomic scope" value="Eukaryota"/>
</dbReference>
<accession>A0A0L0HHS7</accession>
<dbReference type="EMBL" id="KQ257456">
    <property type="protein sequence ID" value="KND00374.1"/>
    <property type="molecule type" value="Genomic_DNA"/>
</dbReference>
<dbReference type="OrthoDB" id="10257471at2759"/>
<feature type="region of interest" description="Disordered" evidence="1">
    <location>
        <begin position="684"/>
        <end position="753"/>
    </location>
</feature>
<gene>
    <name evidence="3" type="ORF">SPPG_04698</name>
</gene>
<evidence type="ECO:0000313" key="3">
    <source>
        <dbReference type="EMBL" id="KND00374.1"/>
    </source>
</evidence>
<feature type="compositionally biased region" description="Low complexity" evidence="1">
    <location>
        <begin position="696"/>
        <end position="712"/>
    </location>
</feature>
<dbReference type="AlphaFoldDB" id="A0A0L0HHS7"/>